<dbReference type="Gene3D" id="3.30.930.10">
    <property type="entry name" value="Bira Bifunctional Protein, Domain 2"/>
    <property type="match status" value="1"/>
</dbReference>
<dbReference type="KEGG" id="ddt:AAY81_01245"/>
<feature type="binding site" evidence="7">
    <location>
        <position position="415"/>
    </location>
    <ligand>
        <name>Mg(2+)</name>
        <dbReference type="ChEBI" id="CHEBI:18420"/>
        <label>2</label>
    </ligand>
</feature>
<dbReference type="GO" id="GO:0004824">
    <property type="term" value="F:lysine-tRNA ligase activity"/>
    <property type="evidence" value="ECO:0007669"/>
    <property type="project" value="UniProtKB-UniRule"/>
</dbReference>
<feature type="domain" description="Aminoacyl-transfer RNA synthetases class-II family profile" evidence="10">
    <location>
        <begin position="181"/>
        <end position="496"/>
    </location>
</feature>
<evidence type="ECO:0000256" key="5">
    <source>
        <dbReference type="ARBA" id="ARBA00023146"/>
    </source>
</evidence>
<dbReference type="PANTHER" id="PTHR42918">
    <property type="entry name" value="LYSYL-TRNA SYNTHETASE"/>
    <property type="match status" value="1"/>
</dbReference>
<evidence type="ECO:0000256" key="2">
    <source>
        <dbReference type="ARBA" id="ARBA00022723"/>
    </source>
</evidence>
<reference evidence="12" key="1">
    <citation type="submission" date="2016-10" db="EMBL/GenBank/DDBJ databases">
        <authorList>
            <person name="Varghese N."/>
        </authorList>
    </citation>
    <scope>NUCLEOTIDE SEQUENCE [LARGE SCALE GENOMIC DNA]</scope>
    <source>
        <strain evidence="12">DSM 21843</strain>
    </source>
</reference>
<feature type="compositionally biased region" description="Low complexity" evidence="9">
    <location>
        <begin position="510"/>
        <end position="543"/>
    </location>
</feature>
<dbReference type="GO" id="GO:0005524">
    <property type="term" value="F:ATP binding"/>
    <property type="evidence" value="ECO:0007669"/>
    <property type="project" value="UniProtKB-UniRule"/>
</dbReference>
<dbReference type="CDD" id="cd00775">
    <property type="entry name" value="LysRS_core"/>
    <property type="match status" value="1"/>
</dbReference>
<evidence type="ECO:0000256" key="1">
    <source>
        <dbReference type="ARBA" id="ARBA00022598"/>
    </source>
</evidence>
<comment type="catalytic activity">
    <reaction evidence="6 7 8">
        <text>tRNA(Lys) + L-lysine + ATP = L-lysyl-tRNA(Lys) + AMP + diphosphate</text>
        <dbReference type="Rhea" id="RHEA:20792"/>
        <dbReference type="Rhea" id="RHEA-COMP:9696"/>
        <dbReference type="Rhea" id="RHEA-COMP:9697"/>
        <dbReference type="ChEBI" id="CHEBI:30616"/>
        <dbReference type="ChEBI" id="CHEBI:32551"/>
        <dbReference type="ChEBI" id="CHEBI:33019"/>
        <dbReference type="ChEBI" id="CHEBI:78442"/>
        <dbReference type="ChEBI" id="CHEBI:78529"/>
        <dbReference type="ChEBI" id="CHEBI:456215"/>
        <dbReference type="EC" id="6.1.1.6"/>
    </reaction>
</comment>
<dbReference type="InterPro" id="IPR006195">
    <property type="entry name" value="aa-tRNA-synth_II"/>
</dbReference>
<dbReference type="InterPro" id="IPR044136">
    <property type="entry name" value="Lys-tRNA-ligase_II_N"/>
</dbReference>
<feature type="binding site" evidence="7">
    <location>
        <position position="408"/>
    </location>
    <ligand>
        <name>Mg(2+)</name>
        <dbReference type="ChEBI" id="CHEBI:18420"/>
        <label>1</label>
    </ligand>
</feature>
<name>A0A172RW97_9ACTN</name>
<comment type="cofactor">
    <cofactor evidence="7 8">
        <name>Mg(2+)</name>
        <dbReference type="ChEBI" id="CHEBI:18420"/>
    </cofactor>
    <text evidence="7 8">Binds 3 Mg(2+) ions per subunit.</text>
</comment>
<evidence type="ECO:0000256" key="6">
    <source>
        <dbReference type="ARBA" id="ARBA00048573"/>
    </source>
</evidence>
<dbReference type="AlphaFoldDB" id="A0A172RW97"/>
<dbReference type="InterPro" id="IPR018149">
    <property type="entry name" value="Lys-tRNA-synth_II_C"/>
</dbReference>
<dbReference type="NCBIfam" id="TIGR00499">
    <property type="entry name" value="lysS_bact"/>
    <property type="match status" value="1"/>
</dbReference>
<dbReference type="CDD" id="cd04322">
    <property type="entry name" value="LysRS_N"/>
    <property type="match status" value="1"/>
</dbReference>
<dbReference type="GO" id="GO:0000287">
    <property type="term" value="F:magnesium ion binding"/>
    <property type="evidence" value="ECO:0007669"/>
    <property type="project" value="UniProtKB-UniRule"/>
</dbReference>
<dbReference type="OrthoDB" id="9801152at2"/>
<dbReference type="GO" id="GO:0005829">
    <property type="term" value="C:cytosol"/>
    <property type="evidence" value="ECO:0007669"/>
    <property type="project" value="TreeGrafter"/>
</dbReference>
<dbReference type="NCBIfam" id="NF001756">
    <property type="entry name" value="PRK00484.1"/>
    <property type="match status" value="1"/>
</dbReference>
<dbReference type="Pfam" id="PF00152">
    <property type="entry name" value="tRNA-synt_2"/>
    <property type="match status" value="1"/>
</dbReference>
<keyword evidence="3 7" id="KW-0547">Nucleotide-binding</keyword>
<sequence length="744" mass="82700">MADQNAPIIEDDPRQVRLNKREALIAAGSNPYGSEAIEITHLTGELAKQYAELENGASTEDRVRVAGRIMARRVQGKIAFLVLRDREGDVQLFCRINELGEESFEALKDLDVGDWLVAEGCVLRTKRGELSVAIDTWKLQSKSIRPLPEKFHGLTDKETRYRQRYVDMVMNPASKSVFVKRSRIISAIRRFMEEQGYLEVETPILQETLGGANAKPFTTHFNALDQECYLRIATELHLKRLLVGGMDRVFEIGRQFRNEGMDLTHNPEFTSMEAYCAFNDVEGMKRLSEGVFRAANAAVNSSDTITYQGQTIELGGTWRSVAMSDLVSEHVGEEVSLDTPVEHLREILDANHLEWQSDWGAGKLIFTLYDELCESEIVNPTFVCDYPVEVSPLAKRKPSDPRLTDRFELVIAGHEYANAFSELNDPVDQESRFAAQVEAKKHGDDEAMEYDADYIRALEYGMPPAGGVGYGIDRMIMLLCDQASIRDVLLFPHMRPESKQEKQGEAGDQEAAPAPAAEAAAEEAPAAAGVELSGAAAEAANTPAPQPGEKLEAGISRDAALELLKAHNQDEYHILHGLQLEGLMRYYARQFDSENEEFWGIVGMLHDLDWEEFPTEEDHTVRAAEMLAEAGVAPVVARAIQTHNSDVNAALPTPEHQMERVLCAVDELSGLINACVKLRPSHSVTDMNLKSLKKKYKTASFAAGCDREVIARGAEYMGMELSDLFTSILDAEKALVEEGNPAFE</sequence>
<dbReference type="SUPFAM" id="SSF55681">
    <property type="entry name" value="Class II aaRS and biotin synthetases"/>
    <property type="match status" value="1"/>
</dbReference>
<evidence type="ECO:0000313" key="12">
    <source>
        <dbReference type="Proteomes" id="UP000182975"/>
    </source>
</evidence>
<keyword evidence="7" id="KW-0963">Cytoplasm</keyword>
<evidence type="ECO:0000256" key="4">
    <source>
        <dbReference type="ARBA" id="ARBA00022840"/>
    </source>
</evidence>
<gene>
    <name evidence="7" type="primary">lysS</name>
    <name evidence="11" type="ORF">SAMN02910314_01765</name>
</gene>
<dbReference type="Gene3D" id="2.40.50.140">
    <property type="entry name" value="Nucleic acid-binding proteins"/>
    <property type="match status" value="1"/>
</dbReference>
<proteinExistence type="inferred from homology"/>
<comment type="subcellular location">
    <subcellularLocation>
        <location evidence="7">Cytoplasm</location>
    </subcellularLocation>
</comment>
<feature type="region of interest" description="Disordered" evidence="9">
    <location>
        <begin position="496"/>
        <end position="550"/>
    </location>
</feature>
<dbReference type="PRINTS" id="PR00982">
    <property type="entry name" value="TRNASYNTHLYS"/>
</dbReference>
<dbReference type="GO" id="GO:0006430">
    <property type="term" value="P:lysyl-tRNA aminoacylation"/>
    <property type="evidence" value="ECO:0007669"/>
    <property type="project" value="UniProtKB-UniRule"/>
</dbReference>
<comment type="similarity">
    <text evidence="7">Belongs to the class-II aminoacyl-tRNA synthetase family.</text>
</comment>
<keyword evidence="12" id="KW-1185">Reference proteome</keyword>
<keyword evidence="1 7" id="KW-0436">Ligase</keyword>
<evidence type="ECO:0000256" key="7">
    <source>
        <dbReference type="HAMAP-Rule" id="MF_00252"/>
    </source>
</evidence>
<keyword evidence="7" id="KW-0648">Protein biosynthesis</keyword>
<dbReference type="InterPro" id="IPR004365">
    <property type="entry name" value="NA-bd_OB_tRNA"/>
</dbReference>
<dbReference type="Pfam" id="PF01336">
    <property type="entry name" value="tRNA_anti-codon"/>
    <property type="match status" value="1"/>
</dbReference>
<dbReference type="HAMAP" id="MF_00252">
    <property type="entry name" value="Lys_tRNA_synth_class2"/>
    <property type="match status" value="1"/>
</dbReference>
<dbReference type="SUPFAM" id="SSF109604">
    <property type="entry name" value="HD-domain/PDEase-like"/>
    <property type="match status" value="1"/>
</dbReference>
<dbReference type="GO" id="GO:0000049">
    <property type="term" value="F:tRNA binding"/>
    <property type="evidence" value="ECO:0007669"/>
    <property type="project" value="TreeGrafter"/>
</dbReference>
<dbReference type="PANTHER" id="PTHR42918:SF15">
    <property type="entry name" value="LYSINE--TRNA LIGASE, CHLOROPLASTIC_MITOCHONDRIAL"/>
    <property type="match status" value="1"/>
</dbReference>
<organism evidence="11 12">
    <name type="scientific">Denitrobacterium detoxificans</name>
    <dbReference type="NCBI Taxonomy" id="79604"/>
    <lineage>
        <taxon>Bacteria</taxon>
        <taxon>Bacillati</taxon>
        <taxon>Actinomycetota</taxon>
        <taxon>Coriobacteriia</taxon>
        <taxon>Eggerthellales</taxon>
        <taxon>Eggerthellaceae</taxon>
        <taxon>Denitrobacterium</taxon>
    </lineage>
</organism>
<evidence type="ECO:0000313" key="11">
    <source>
        <dbReference type="EMBL" id="SEO96691.1"/>
    </source>
</evidence>
<dbReference type="STRING" id="79604.AAY81_01245"/>
<dbReference type="Proteomes" id="UP000182975">
    <property type="component" value="Unassembled WGS sequence"/>
</dbReference>
<dbReference type="EMBL" id="FOEC01000014">
    <property type="protein sequence ID" value="SEO96691.1"/>
    <property type="molecule type" value="Genomic_DNA"/>
</dbReference>
<evidence type="ECO:0000259" key="10">
    <source>
        <dbReference type="PROSITE" id="PS50862"/>
    </source>
</evidence>
<evidence type="ECO:0000256" key="8">
    <source>
        <dbReference type="RuleBase" id="RU000336"/>
    </source>
</evidence>
<dbReference type="RefSeq" id="WP_066660429.1">
    <property type="nucleotide sequence ID" value="NZ_CP011402.1"/>
</dbReference>
<feature type="compositionally biased region" description="Basic and acidic residues" evidence="9">
    <location>
        <begin position="496"/>
        <end position="505"/>
    </location>
</feature>
<keyword evidence="5 7" id="KW-0030">Aminoacyl-tRNA synthetase</keyword>
<protein>
    <recommendedName>
        <fullName evidence="7">Lysine--tRNA ligase</fullName>
        <ecNumber evidence="7">6.1.1.6</ecNumber>
    </recommendedName>
    <alternativeName>
        <fullName evidence="7">Lysyl-tRNA synthetase</fullName>
        <shortName evidence="7">LysRS</shortName>
    </alternativeName>
</protein>
<dbReference type="PROSITE" id="PS50862">
    <property type="entry name" value="AA_TRNA_LIGASE_II"/>
    <property type="match status" value="1"/>
</dbReference>
<keyword evidence="4 7" id="KW-0067">ATP-binding</keyword>
<dbReference type="InterPro" id="IPR045864">
    <property type="entry name" value="aa-tRNA-synth_II/BPL/LPL"/>
</dbReference>
<evidence type="ECO:0000256" key="3">
    <source>
        <dbReference type="ARBA" id="ARBA00022741"/>
    </source>
</evidence>
<feature type="binding site" evidence="7">
    <location>
        <position position="415"/>
    </location>
    <ligand>
        <name>Mg(2+)</name>
        <dbReference type="ChEBI" id="CHEBI:18420"/>
        <label>1</label>
    </ligand>
</feature>
<dbReference type="InterPro" id="IPR002313">
    <property type="entry name" value="Lys-tRNA-ligase_II"/>
</dbReference>
<dbReference type="EC" id="6.1.1.6" evidence="7"/>
<dbReference type="InterPro" id="IPR012340">
    <property type="entry name" value="NA-bd_OB-fold"/>
</dbReference>
<accession>A0A172RW97</accession>
<dbReference type="PATRIC" id="fig|79604.3.peg.259"/>
<evidence type="ECO:0000256" key="9">
    <source>
        <dbReference type="SAM" id="MobiDB-lite"/>
    </source>
</evidence>
<dbReference type="SUPFAM" id="SSF50249">
    <property type="entry name" value="Nucleic acid-binding proteins"/>
    <property type="match status" value="1"/>
</dbReference>
<comment type="subunit">
    <text evidence="7">Homodimer.</text>
</comment>
<dbReference type="InterPro" id="IPR004364">
    <property type="entry name" value="Aa-tRNA-synt_II"/>
</dbReference>
<keyword evidence="7 8" id="KW-0460">Magnesium</keyword>
<keyword evidence="2 7" id="KW-0479">Metal-binding</keyword>